<sequence>MPQDEEFSAPGNGPANSVSRLAALIPGVLLCIVVAGVSAALEAAERSLFAHPYVEALVLAILLGMAVRSFWNPPERWQAGIAFSAKQLLEVAVMLLGASISFAAIAASGIALLGAIAATVIVTLGLSFGVGRMLGLSTRLSILIACGNSICGNSAIAAVAPVIGADGDEIASSISFTAILGVMMVLGLPLLIPLLQLSATQYGILAGLTVYAVPQVLAATVPAGLVSTQIGTLVKLMRVLMLGPIVVGLSLLAPRLHGGVRGKAAVGFFRLVPWFILGFLALSVLRSLDIVPATVIGPLTAITGFLTVVSMAALGLGVDVRVLATVGGRVTAAVTLSLMLLLAISIGLIHLFT</sequence>
<feature type="transmembrane region" description="Helical" evidence="7">
    <location>
        <begin position="20"/>
        <end position="41"/>
    </location>
</feature>
<feature type="transmembrane region" description="Helical" evidence="7">
    <location>
        <begin position="296"/>
        <end position="318"/>
    </location>
</feature>
<comment type="similarity">
    <text evidence="2">Belongs to the UPF0324 family.</text>
</comment>
<feature type="transmembrane region" description="Helical" evidence="7">
    <location>
        <begin position="53"/>
        <end position="71"/>
    </location>
</feature>
<dbReference type="PANTHER" id="PTHR30106:SF2">
    <property type="entry name" value="UPF0324 INNER MEMBRANE PROTEIN YEIH"/>
    <property type="match status" value="1"/>
</dbReference>
<feature type="transmembrane region" description="Helical" evidence="7">
    <location>
        <begin position="204"/>
        <end position="224"/>
    </location>
</feature>
<dbReference type="Pfam" id="PF03601">
    <property type="entry name" value="Cons_hypoth698"/>
    <property type="match status" value="1"/>
</dbReference>
<dbReference type="EMBL" id="JAZHRV010000001">
    <property type="protein sequence ID" value="MEH2557342.1"/>
    <property type="molecule type" value="Genomic_DNA"/>
</dbReference>
<evidence type="ECO:0000256" key="7">
    <source>
        <dbReference type="SAM" id="Phobius"/>
    </source>
</evidence>
<proteinExistence type="inferred from homology"/>
<organism evidence="8 9">
    <name type="scientific">Bradyrhizobium algeriense</name>
    <dbReference type="NCBI Taxonomy" id="634784"/>
    <lineage>
        <taxon>Bacteria</taxon>
        <taxon>Pseudomonadati</taxon>
        <taxon>Pseudomonadota</taxon>
        <taxon>Alphaproteobacteria</taxon>
        <taxon>Hyphomicrobiales</taxon>
        <taxon>Nitrobacteraceae</taxon>
        <taxon>Bradyrhizobium</taxon>
    </lineage>
</organism>
<keyword evidence="9" id="KW-1185">Reference proteome</keyword>
<protein>
    <submittedName>
        <fullName evidence="8">Integral membrane protein (TIGR00698 family)</fullName>
    </submittedName>
</protein>
<evidence type="ECO:0000256" key="5">
    <source>
        <dbReference type="ARBA" id="ARBA00022989"/>
    </source>
</evidence>
<dbReference type="Proteomes" id="UP001364224">
    <property type="component" value="Unassembled WGS sequence"/>
</dbReference>
<evidence type="ECO:0000313" key="9">
    <source>
        <dbReference type="Proteomes" id="UP001364224"/>
    </source>
</evidence>
<name>A0ABU8BFM1_9BRAD</name>
<evidence type="ECO:0000256" key="3">
    <source>
        <dbReference type="ARBA" id="ARBA00022475"/>
    </source>
</evidence>
<feature type="transmembrane region" description="Helical" evidence="7">
    <location>
        <begin position="265"/>
        <end position="284"/>
    </location>
</feature>
<comment type="subcellular location">
    <subcellularLocation>
        <location evidence="1">Cell membrane</location>
        <topology evidence="1">Multi-pass membrane protein</topology>
    </subcellularLocation>
</comment>
<feature type="transmembrane region" description="Helical" evidence="7">
    <location>
        <begin position="91"/>
        <end position="122"/>
    </location>
</feature>
<keyword evidence="5 7" id="KW-1133">Transmembrane helix</keyword>
<dbReference type="RefSeq" id="WP_334483415.1">
    <property type="nucleotide sequence ID" value="NZ_JAZHRV010000001.1"/>
</dbReference>
<dbReference type="InterPro" id="IPR018383">
    <property type="entry name" value="UPF0324_pro"/>
</dbReference>
<feature type="transmembrane region" description="Helical" evidence="7">
    <location>
        <begin position="236"/>
        <end position="253"/>
    </location>
</feature>
<reference evidence="8 9" key="1">
    <citation type="submission" date="2024-02" db="EMBL/GenBank/DDBJ databases">
        <title>Adaptive strategies in a cosmopolitan and abundant soil bacterium.</title>
        <authorList>
            <person name="Carini P."/>
        </authorList>
    </citation>
    <scope>NUCLEOTIDE SEQUENCE [LARGE SCALE GENOMIC DNA]</scope>
    <source>
        <strain evidence="8 9">AZCC 1608</strain>
    </source>
</reference>
<accession>A0ABU8BFM1</accession>
<keyword evidence="3" id="KW-1003">Cell membrane</keyword>
<evidence type="ECO:0000256" key="4">
    <source>
        <dbReference type="ARBA" id="ARBA00022692"/>
    </source>
</evidence>
<gene>
    <name evidence="8" type="ORF">V1286_004871</name>
</gene>
<feature type="transmembrane region" description="Helical" evidence="7">
    <location>
        <begin position="170"/>
        <end position="192"/>
    </location>
</feature>
<feature type="transmembrane region" description="Helical" evidence="7">
    <location>
        <begin position="142"/>
        <end position="164"/>
    </location>
</feature>
<evidence type="ECO:0000256" key="1">
    <source>
        <dbReference type="ARBA" id="ARBA00004651"/>
    </source>
</evidence>
<evidence type="ECO:0000256" key="6">
    <source>
        <dbReference type="ARBA" id="ARBA00023136"/>
    </source>
</evidence>
<evidence type="ECO:0000256" key="2">
    <source>
        <dbReference type="ARBA" id="ARBA00007977"/>
    </source>
</evidence>
<dbReference type="PANTHER" id="PTHR30106">
    <property type="entry name" value="INNER MEMBRANE PROTEIN YEIH-RELATED"/>
    <property type="match status" value="1"/>
</dbReference>
<keyword evidence="4 7" id="KW-0812">Transmembrane</keyword>
<keyword evidence="6 7" id="KW-0472">Membrane</keyword>
<comment type="caution">
    <text evidence="8">The sequence shown here is derived from an EMBL/GenBank/DDBJ whole genome shotgun (WGS) entry which is preliminary data.</text>
</comment>
<evidence type="ECO:0000313" key="8">
    <source>
        <dbReference type="EMBL" id="MEH2557342.1"/>
    </source>
</evidence>
<feature type="transmembrane region" description="Helical" evidence="7">
    <location>
        <begin position="330"/>
        <end position="352"/>
    </location>
</feature>